<comment type="similarity">
    <text evidence="1">Belongs to the bacterial solute-binding protein 3 family.</text>
</comment>
<evidence type="ECO:0000259" key="4">
    <source>
        <dbReference type="SMART" id="SM00062"/>
    </source>
</evidence>
<dbReference type="Pfam" id="PF00497">
    <property type="entry name" value="SBP_bac_3"/>
    <property type="match status" value="1"/>
</dbReference>
<dbReference type="PANTHER" id="PTHR35936">
    <property type="entry name" value="MEMBRANE-BOUND LYTIC MUREIN TRANSGLYCOSYLASE F"/>
    <property type="match status" value="1"/>
</dbReference>
<organism evidence="5 6">
    <name type="scientific">Pseudoalteromonas spongiae</name>
    <dbReference type="NCBI Taxonomy" id="298657"/>
    <lineage>
        <taxon>Bacteria</taxon>
        <taxon>Pseudomonadati</taxon>
        <taxon>Pseudomonadota</taxon>
        <taxon>Gammaproteobacteria</taxon>
        <taxon>Alteromonadales</taxon>
        <taxon>Pseudoalteromonadaceae</taxon>
        <taxon>Pseudoalteromonas</taxon>
    </lineage>
</organism>
<evidence type="ECO:0000256" key="3">
    <source>
        <dbReference type="SAM" id="SignalP"/>
    </source>
</evidence>
<dbReference type="Proteomes" id="UP001382455">
    <property type="component" value="Unassembled WGS sequence"/>
</dbReference>
<evidence type="ECO:0000313" key="6">
    <source>
        <dbReference type="Proteomes" id="UP001382455"/>
    </source>
</evidence>
<evidence type="ECO:0000313" key="5">
    <source>
        <dbReference type="EMBL" id="MEI4551084.1"/>
    </source>
</evidence>
<feature type="domain" description="Solute-binding protein family 3/N-terminal" evidence="4">
    <location>
        <begin position="36"/>
        <end position="254"/>
    </location>
</feature>
<dbReference type="SMART" id="SM00062">
    <property type="entry name" value="PBPb"/>
    <property type="match status" value="1"/>
</dbReference>
<dbReference type="RefSeq" id="WP_336436121.1">
    <property type="nucleotide sequence ID" value="NZ_JBAWKS010000002.1"/>
</dbReference>
<evidence type="ECO:0000256" key="2">
    <source>
        <dbReference type="ARBA" id="ARBA00022729"/>
    </source>
</evidence>
<comment type="caution">
    <text evidence="5">The sequence shown here is derived from an EMBL/GenBank/DDBJ whole genome shotgun (WGS) entry which is preliminary data.</text>
</comment>
<dbReference type="InterPro" id="IPR001638">
    <property type="entry name" value="Solute-binding_3/MltF_N"/>
</dbReference>
<dbReference type="Gene3D" id="3.40.190.10">
    <property type="entry name" value="Periplasmic binding protein-like II"/>
    <property type="match status" value="2"/>
</dbReference>
<sequence length="255" mass="28848">MDIKRAKLTKNYVVFISLILLTVSGFSSNTTANSLSISVGWNKPPYVIEERNSGFELDMVSAIFANMGYSVSYVYVPFGRSNTLIKVKKVDAALTMNEHMDIEGLVLSEPYISYQNAAISLKGRSIEIDSISDLKNHSIVAFQNASVVLGDEYRKAAKKSPLYLELPNQRKQVEMLLKGKVDFVVMDINIFNYLSNELIGSSHMANVVIHRLFPKTTYHIAFTDEKLMLAFNSAMSTYKQTKEYKNLVAKYEFLY</sequence>
<dbReference type="EMBL" id="JBAWKS010000002">
    <property type="protein sequence ID" value="MEI4551084.1"/>
    <property type="molecule type" value="Genomic_DNA"/>
</dbReference>
<keyword evidence="6" id="KW-1185">Reference proteome</keyword>
<keyword evidence="2 3" id="KW-0732">Signal</keyword>
<feature type="chain" id="PRO_5046985072" evidence="3">
    <location>
        <begin position="33"/>
        <end position="255"/>
    </location>
</feature>
<feature type="signal peptide" evidence="3">
    <location>
        <begin position="1"/>
        <end position="32"/>
    </location>
</feature>
<gene>
    <name evidence="5" type="ORF">WAE96_15535</name>
</gene>
<evidence type="ECO:0000256" key="1">
    <source>
        <dbReference type="ARBA" id="ARBA00010333"/>
    </source>
</evidence>
<name>A0ABU8EVT6_9GAMM</name>
<dbReference type="SUPFAM" id="SSF53850">
    <property type="entry name" value="Periplasmic binding protein-like II"/>
    <property type="match status" value="1"/>
</dbReference>
<accession>A0ABU8EVT6</accession>
<proteinExistence type="inferred from homology"/>
<protein>
    <submittedName>
        <fullName evidence="5">Transporter substrate-binding domain-containing protein</fullName>
    </submittedName>
</protein>
<dbReference type="PANTHER" id="PTHR35936:SF25">
    <property type="entry name" value="ABC TRANSPORTER SUBSTRATE-BINDING PROTEIN"/>
    <property type="match status" value="1"/>
</dbReference>
<reference evidence="5 6" key="1">
    <citation type="submission" date="2023-12" db="EMBL/GenBank/DDBJ databases">
        <title>Friends and Foes: Symbiotic and Algicidal bacterial influence on Karenia brevis blooms.</title>
        <authorList>
            <person name="Fei C."/>
            <person name="Mohamed A.R."/>
            <person name="Booker A."/>
            <person name="Arshad M."/>
            <person name="Klass S."/>
            <person name="Ahn S."/>
            <person name="Gilbert P.M."/>
            <person name="Heil C.A."/>
            <person name="Martinez J.M."/>
            <person name="Amin S.A."/>
        </authorList>
    </citation>
    <scope>NUCLEOTIDE SEQUENCE [LARGE SCALE GENOMIC DNA]</scope>
    <source>
        <strain evidence="5 6">CE15</strain>
    </source>
</reference>